<feature type="signal peptide" evidence="2">
    <location>
        <begin position="1"/>
        <end position="35"/>
    </location>
</feature>
<evidence type="ECO:0000313" key="3">
    <source>
        <dbReference type="EMBL" id="MBB5835667.1"/>
    </source>
</evidence>
<keyword evidence="4" id="KW-1185">Reference proteome</keyword>
<evidence type="ECO:0008006" key="5">
    <source>
        <dbReference type="Google" id="ProtNLM"/>
    </source>
</evidence>
<gene>
    <name evidence="3" type="ORF">HDA39_002401</name>
</gene>
<dbReference type="Proteomes" id="UP000549971">
    <property type="component" value="Unassembled WGS sequence"/>
</dbReference>
<evidence type="ECO:0000313" key="4">
    <source>
        <dbReference type="Proteomes" id="UP000549971"/>
    </source>
</evidence>
<organism evidence="3 4">
    <name type="scientific">Kribbella italica</name>
    <dbReference type="NCBI Taxonomy" id="1540520"/>
    <lineage>
        <taxon>Bacteria</taxon>
        <taxon>Bacillati</taxon>
        <taxon>Actinomycetota</taxon>
        <taxon>Actinomycetes</taxon>
        <taxon>Propionibacteriales</taxon>
        <taxon>Kribbellaceae</taxon>
        <taxon>Kribbella</taxon>
    </lineage>
</organism>
<protein>
    <recommendedName>
        <fullName evidence="5">Peptidase M60 domain-containing protein</fullName>
    </recommendedName>
</protein>
<feature type="region of interest" description="Disordered" evidence="1">
    <location>
        <begin position="171"/>
        <end position="198"/>
    </location>
</feature>
<comment type="caution">
    <text evidence="3">The sequence shown here is derived from an EMBL/GenBank/DDBJ whole genome shotgun (WGS) entry which is preliminary data.</text>
</comment>
<name>A0A7W9MTX9_9ACTN</name>
<dbReference type="Gene3D" id="2.60.120.260">
    <property type="entry name" value="Galactose-binding domain-like"/>
    <property type="match status" value="1"/>
</dbReference>
<dbReference type="RefSeq" id="WP_238356031.1">
    <property type="nucleotide sequence ID" value="NZ_JACHMY010000001.1"/>
</dbReference>
<evidence type="ECO:0000256" key="1">
    <source>
        <dbReference type="SAM" id="MobiDB-lite"/>
    </source>
</evidence>
<evidence type="ECO:0000256" key="2">
    <source>
        <dbReference type="SAM" id="SignalP"/>
    </source>
</evidence>
<proteinExistence type="predicted"/>
<sequence>MPKSLASGTRRRLRSLSAVSATTLALCLLPQAGYAVQQPVRTPDCTVVPPANELDESPARCVSAKMSIDRVPAVGESATVSVALNAQVEIEQAGFTVRLPKGLRITSEGFSAPRQRGLDTVATRTVALGKGERTLTFTVTADVAGTAQIQADVSDLSAPAVERSAHATREITVGASAATSKGRVDGSRSTARRTDGSLVPQRRAARSAAVPGKICATGELTYATYDGAWHPGRRVAVSVVGRATPDAAPTTVATGLTSATDGGYSLCFAHSGEPMAALWVRFSTRTSWWEVTEMTGQDPYVVEVAPVTGVPGGSTQDFGTTSPDALHMPAFDAFDVINDVYTMRGSGNQCWTREETIDCSRLKARWAPGNTNGGYYSTDAAVRAVFLTDEMPDARHPVVHEAGHNLQHLLYNWYWPRGDCPSPHSLHRVTGAMCAWTEGFANAVAGYAMGDGRYYYNVTDWMDLLQTGFQDTTQAPSRTNPDNGDDVEARVAGAMIALWRDLDGGPGRTLDNLDRYPSDSFEEWFTVDRAKSGLAVSRRSRDIVYRYTIDYREGKRRESVRNGGLEDQGAGWSWTGGAVGNFGLARSGRYSAWMGGNGVANEDILSQTVKVPAKGTSVLEFYLRINSQEPTTAKPDSLQLQLVTGNGPTTVYTWYNTDRVPSYAHRVIDVSRFAGQTVTLRFVSTEDQGEQTDFLLDDLALTTS</sequence>
<reference evidence="3 4" key="1">
    <citation type="submission" date="2020-08" db="EMBL/GenBank/DDBJ databases">
        <title>Sequencing the genomes of 1000 actinobacteria strains.</title>
        <authorList>
            <person name="Klenk H.-P."/>
        </authorList>
    </citation>
    <scope>NUCLEOTIDE SEQUENCE [LARGE SCALE GENOMIC DNA]</scope>
    <source>
        <strain evidence="3 4">DSM 28967</strain>
    </source>
</reference>
<accession>A0A7W9MTX9</accession>
<dbReference type="EMBL" id="JACHMY010000001">
    <property type="protein sequence ID" value="MBB5835667.1"/>
    <property type="molecule type" value="Genomic_DNA"/>
</dbReference>
<dbReference type="AlphaFoldDB" id="A0A7W9MTX9"/>
<keyword evidence="2" id="KW-0732">Signal</keyword>
<feature type="chain" id="PRO_5030802360" description="Peptidase M60 domain-containing protein" evidence="2">
    <location>
        <begin position="36"/>
        <end position="704"/>
    </location>
</feature>